<dbReference type="RefSeq" id="WP_007837098.1">
    <property type="nucleotide sequence ID" value="NZ_DS995537.1"/>
</dbReference>
<proteinExistence type="predicted"/>
<dbReference type="GeneID" id="93449606"/>
<organism evidence="1 2">
    <name type="scientific">Phocaeicola dorei DSM 17855</name>
    <dbReference type="NCBI Taxonomy" id="483217"/>
    <lineage>
        <taxon>Bacteria</taxon>
        <taxon>Pseudomonadati</taxon>
        <taxon>Bacteroidota</taxon>
        <taxon>Bacteroidia</taxon>
        <taxon>Bacteroidales</taxon>
        <taxon>Bacteroidaceae</taxon>
        <taxon>Phocaeicola</taxon>
    </lineage>
</organism>
<reference evidence="1 2" key="2">
    <citation type="submission" date="2008-10" db="EMBL/GenBank/DDBJ databases">
        <authorList>
            <person name="Fulton L."/>
            <person name="Clifton S."/>
            <person name="Fulton B."/>
            <person name="Xu J."/>
            <person name="Minx P."/>
            <person name="Pepin K.H."/>
            <person name="Johnson M."/>
            <person name="Thiruvilangam P."/>
            <person name="Bhonagiri V."/>
            <person name="Nash W.E."/>
            <person name="Mardis E.R."/>
            <person name="Wilson R.K."/>
        </authorList>
    </citation>
    <scope>NUCLEOTIDE SEQUENCE [LARGE SCALE GENOMIC DNA]</scope>
    <source>
        <strain evidence="1 2">DSM 17855</strain>
    </source>
</reference>
<protein>
    <recommendedName>
        <fullName evidence="3">AAA-ATPase-like domain-containing protein</fullName>
    </recommendedName>
</protein>
<evidence type="ECO:0008006" key="3">
    <source>
        <dbReference type="Google" id="ProtNLM"/>
    </source>
</evidence>
<dbReference type="EMBL" id="ABWZ01000071">
    <property type="protein sequence ID" value="EEB24163.1"/>
    <property type="molecule type" value="Genomic_DNA"/>
</dbReference>
<evidence type="ECO:0000313" key="1">
    <source>
        <dbReference type="EMBL" id="EEB24163.1"/>
    </source>
</evidence>
<gene>
    <name evidence="1" type="ORF">BACDOR_03583</name>
</gene>
<reference evidence="1 2" key="1">
    <citation type="submission" date="2008-10" db="EMBL/GenBank/DDBJ databases">
        <title>Draft genome sequence of Bacteroides dorei (DSM 17855).</title>
        <authorList>
            <person name="Sudarsanam P."/>
            <person name="Ley R."/>
            <person name="Guruge J."/>
            <person name="Turnbaugh P.J."/>
            <person name="Mahowald M."/>
            <person name="Liep D."/>
            <person name="Gordon J."/>
        </authorList>
    </citation>
    <scope>NUCLEOTIDE SEQUENCE [LARGE SCALE GENOMIC DNA]</scope>
    <source>
        <strain evidence="1 2">DSM 17855</strain>
    </source>
</reference>
<name>B6W1T1_9BACT</name>
<sequence>MKQQSLKKYPISIQTLEKVIERNYLYIDKMDYIYWMVHDASNYLSSVLY</sequence>
<dbReference type="HOGENOM" id="CLU_3132207_0_0_10"/>
<evidence type="ECO:0000313" key="2">
    <source>
        <dbReference type="Proteomes" id="UP000004849"/>
    </source>
</evidence>
<accession>B6W1T1</accession>
<dbReference type="AlphaFoldDB" id="B6W1T1"/>
<dbReference type="Proteomes" id="UP000004849">
    <property type="component" value="Unassembled WGS sequence"/>
</dbReference>